<comment type="subcellular location">
    <subcellularLocation>
        <location evidence="1">Nucleus</location>
    </subcellularLocation>
</comment>
<dbReference type="PANTHER" id="PTHR31845">
    <property type="entry name" value="FINGER DOMAIN PROTEIN, PUTATIVE-RELATED"/>
    <property type="match status" value="1"/>
</dbReference>
<dbReference type="AlphaFoldDB" id="A0A9W9FBB0"/>
<evidence type="ECO:0000313" key="6">
    <source>
        <dbReference type="EMBL" id="KAJ5097014.1"/>
    </source>
</evidence>
<organism evidence="6 7">
    <name type="scientific">Penicillium angulare</name>
    <dbReference type="NCBI Taxonomy" id="116970"/>
    <lineage>
        <taxon>Eukaryota</taxon>
        <taxon>Fungi</taxon>
        <taxon>Dikarya</taxon>
        <taxon>Ascomycota</taxon>
        <taxon>Pezizomycotina</taxon>
        <taxon>Eurotiomycetes</taxon>
        <taxon>Eurotiomycetidae</taxon>
        <taxon>Eurotiales</taxon>
        <taxon>Aspergillaceae</taxon>
        <taxon>Penicillium</taxon>
    </lineage>
</organism>
<keyword evidence="3" id="KW-0238">DNA-binding</keyword>
<evidence type="ECO:0000256" key="4">
    <source>
        <dbReference type="ARBA" id="ARBA00023163"/>
    </source>
</evidence>
<keyword evidence="5" id="KW-0539">Nucleus</keyword>
<dbReference type="GO" id="GO:0000981">
    <property type="term" value="F:DNA-binding transcription factor activity, RNA polymerase II-specific"/>
    <property type="evidence" value="ECO:0007669"/>
    <property type="project" value="TreeGrafter"/>
</dbReference>
<gene>
    <name evidence="6" type="ORF">N7456_007735</name>
</gene>
<dbReference type="Proteomes" id="UP001149165">
    <property type="component" value="Unassembled WGS sequence"/>
</dbReference>
<dbReference type="EMBL" id="JAPQKH010000005">
    <property type="protein sequence ID" value="KAJ5097014.1"/>
    <property type="molecule type" value="Genomic_DNA"/>
</dbReference>
<evidence type="ECO:0000256" key="3">
    <source>
        <dbReference type="ARBA" id="ARBA00023125"/>
    </source>
</evidence>
<proteinExistence type="predicted"/>
<accession>A0A9W9FBB0</accession>
<reference evidence="6" key="2">
    <citation type="journal article" date="2023" name="IMA Fungus">
        <title>Comparative genomic study of the Penicillium genus elucidates a diverse pangenome and 15 lateral gene transfer events.</title>
        <authorList>
            <person name="Petersen C."/>
            <person name="Sorensen T."/>
            <person name="Nielsen M.R."/>
            <person name="Sondergaard T.E."/>
            <person name="Sorensen J.L."/>
            <person name="Fitzpatrick D.A."/>
            <person name="Frisvad J.C."/>
            <person name="Nielsen K.L."/>
        </authorList>
    </citation>
    <scope>NUCLEOTIDE SEQUENCE</scope>
    <source>
        <strain evidence="6">IBT 30069</strain>
    </source>
</reference>
<evidence type="ECO:0000256" key="2">
    <source>
        <dbReference type="ARBA" id="ARBA00023015"/>
    </source>
</evidence>
<reference evidence="6" key="1">
    <citation type="submission" date="2022-11" db="EMBL/GenBank/DDBJ databases">
        <authorList>
            <person name="Petersen C."/>
        </authorList>
    </citation>
    <scope>NUCLEOTIDE SEQUENCE</scope>
    <source>
        <strain evidence="6">IBT 30069</strain>
    </source>
</reference>
<evidence type="ECO:0000256" key="1">
    <source>
        <dbReference type="ARBA" id="ARBA00004123"/>
    </source>
</evidence>
<name>A0A9W9FBB0_9EURO</name>
<keyword evidence="4" id="KW-0804">Transcription</keyword>
<dbReference type="GO" id="GO:0005634">
    <property type="term" value="C:nucleus"/>
    <property type="evidence" value="ECO:0007669"/>
    <property type="project" value="UniProtKB-SubCell"/>
</dbReference>
<dbReference type="OrthoDB" id="4325587at2759"/>
<dbReference type="GO" id="GO:0000976">
    <property type="term" value="F:transcription cis-regulatory region binding"/>
    <property type="evidence" value="ECO:0007669"/>
    <property type="project" value="TreeGrafter"/>
</dbReference>
<keyword evidence="7" id="KW-1185">Reference proteome</keyword>
<comment type="caution">
    <text evidence="6">The sequence shown here is derived from an EMBL/GenBank/DDBJ whole genome shotgun (WGS) entry which is preliminary data.</text>
</comment>
<dbReference type="PANTHER" id="PTHR31845:SF10">
    <property type="entry name" value="ZN(II)2CYS6 TRANSCRIPTION FACTOR (EUROFUNG)"/>
    <property type="match status" value="1"/>
</dbReference>
<keyword evidence="2" id="KW-0805">Transcription regulation</keyword>
<evidence type="ECO:0000313" key="7">
    <source>
        <dbReference type="Proteomes" id="UP001149165"/>
    </source>
</evidence>
<dbReference type="InterPro" id="IPR051089">
    <property type="entry name" value="prtT"/>
</dbReference>
<protein>
    <recommendedName>
        <fullName evidence="8">Transcription factor</fullName>
    </recommendedName>
</protein>
<sequence length="431" mass="49279">MAPHFPFVVIPDLPPAMFYAEKPFLFKAMVMVASYRNRPFQHQIGTQLTEEVGKRLLVDGERSLDLLQGLLIHIAWYHLHLGAVSQMTNLLQLAIALMADLGLNKPSHGTDRRKLMFDSSKLTQGAVAESRLLRNDETRALLGCFYVSSIVSAIFRRIPALGYTNYMEKQLQFLLGSNEYESDILLAQMIHIQQFAERVFEAMRYDEAEDPTIPHTPIALHLKTLRTEFRNLSMTIPIELQNNKLLRLQKCAVDVFIHENGINDSFWNPPSTTNERIDVLWTLLQGIKGFFETFLDLSPEKLFQLPYSGWGQSTYVILIFSRLSNLECPGWDPQMVHNTYDFAGLIEALIQLLGKSINYAGLHWLSGQRDPVIARALSKVKFVQTWWQNTRPGLSPSQIQPFSPDLGFSRGSVIGDDFWDELMRDCEPLQF</sequence>
<evidence type="ECO:0000256" key="5">
    <source>
        <dbReference type="ARBA" id="ARBA00023242"/>
    </source>
</evidence>
<evidence type="ECO:0008006" key="8">
    <source>
        <dbReference type="Google" id="ProtNLM"/>
    </source>
</evidence>